<proteinExistence type="predicted"/>
<dbReference type="Gene3D" id="1.20.1250.20">
    <property type="entry name" value="MFS general substrate transporter like domains"/>
    <property type="match status" value="1"/>
</dbReference>
<evidence type="ECO:0000256" key="4">
    <source>
        <dbReference type="ARBA" id="ARBA00023136"/>
    </source>
</evidence>
<protein>
    <submittedName>
        <fullName evidence="7">MFS family permease</fullName>
    </submittedName>
</protein>
<comment type="subcellular location">
    <subcellularLocation>
        <location evidence="1">Cell membrane</location>
        <topology evidence="1">Multi-pass membrane protein</topology>
    </subcellularLocation>
</comment>
<dbReference type="GO" id="GO:0022857">
    <property type="term" value="F:transmembrane transporter activity"/>
    <property type="evidence" value="ECO:0007669"/>
    <property type="project" value="InterPro"/>
</dbReference>
<keyword evidence="3 5" id="KW-1133">Transmembrane helix</keyword>
<organism evidence="7 8">
    <name type="scientific">Prauserella sediminis</name>
    <dbReference type="NCBI Taxonomy" id="577680"/>
    <lineage>
        <taxon>Bacteria</taxon>
        <taxon>Bacillati</taxon>
        <taxon>Actinomycetota</taxon>
        <taxon>Actinomycetes</taxon>
        <taxon>Pseudonocardiales</taxon>
        <taxon>Pseudonocardiaceae</taxon>
        <taxon>Prauserella</taxon>
        <taxon>Prauserella salsuginis group</taxon>
    </lineage>
</organism>
<comment type="caution">
    <text evidence="7">The sequence shown here is derived from an EMBL/GenBank/DDBJ whole genome shotgun (WGS) entry which is preliminary data.</text>
</comment>
<dbReference type="SUPFAM" id="SSF103473">
    <property type="entry name" value="MFS general substrate transporter"/>
    <property type="match status" value="1"/>
</dbReference>
<dbReference type="GO" id="GO:0005886">
    <property type="term" value="C:plasma membrane"/>
    <property type="evidence" value="ECO:0007669"/>
    <property type="project" value="UniProtKB-SubCell"/>
</dbReference>
<evidence type="ECO:0000313" key="8">
    <source>
        <dbReference type="Proteomes" id="UP000564573"/>
    </source>
</evidence>
<evidence type="ECO:0000259" key="6">
    <source>
        <dbReference type="PROSITE" id="PS50850"/>
    </source>
</evidence>
<reference evidence="7 8" key="1">
    <citation type="submission" date="2020-08" db="EMBL/GenBank/DDBJ databases">
        <title>Sequencing the genomes of 1000 actinobacteria strains.</title>
        <authorList>
            <person name="Klenk H.-P."/>
        </authorList>
    </citation>
    <scope>NUCLEOTIDE SEQUENCE [LARGE SCALE GENOMIC DNA]</scope>
    <source>
        <strain evidence="7 8">DSM 45267</strain>
    </source>
</reference>
<evidence type="ECO:0000256" key="2">
    <source>
        <dbReference type="ARBA" id="ARBA00022692"/>
    </source>
</evidence>
<keyword evidence="4 5" id="KW-0472">Membrane</keyword>
<dbReference type="Proteomes" id="UP000564573">
    <property type="component" value="Unassembled WGS sequence"/>
</dbReference>
<evidence type="ECO:0000313" key="7">
    <source>
        <dbReference type="EMBL" id="MBB3666288.1"/>
    </source>
</evidence>
<keyword evidence="8" id="KW-1185">Reference proteome</keyword>
<dbReference type="RefSeq" id="WP_221213699.1">
    <property type="nucleotide sequence ID" value="NZ_JACIBS010000015.1"/>
</dbReference>
<dbReference type="InterPro" id="IPR020846">
    <property type="entry name" value="MFS_dom"/>
</dbReference>
<sequence length="62" mass="6706">MGLTPLWVSLLGAATLTGLFFGAAVVGPIADRIGRRQIFAWDMLIFAVLSLRSSSLKRRPSC</sequence>
<accession>A0A839XYU6</accession>
<dbReference type="EMBL" id="JACIBS010000015">
    <property type="protein sequence ID" value="MBB3666288.1"/>
    <property type="molecule type" value="Genomic_DNA"/>
</dbReference>
<dbReference type="PROSITE" id="PS50850">
    <property type="entry name" value="MFS"/>
    <property type="match status" value="1"/>
</dbReference>
<evidence type="ECO:0000256" key="5">
    <source>
        <dbReference type="SAM" id="Phobius"/>
    </source>
</evidence>
<feature type="domain" description="Major facilitator superfamily (MFS) profile" evidence="6">
    <location>
        <begin position="1"/>
        <end position="62"/>
    </location>
</feature>
<dbReference type="InterPro" id="IPR036259">
    <property type="entry name" value="MFS_trans_sf"/>
</dbReference>
<name>A0A839XYU6_9PSEU</name>
<evidence type="ECO:0000256" key="3">
    <source>
        <dbReference type="ARBA" id="ARBA00022989"/>
    </source>
</evidence>
<evidence type="ECO:0000256" key="1">
    <source>
        <dbReference type="ARBA" id="ARBA00004651"/>
    </source>
</evidence>
<gene>
    <name evidence="7" type="ORF">FB384_005249</name>
</gene>
<feature type="transmembrane region" description="Helical" evidence="5">
    <location>
        <begin position="38"/>
        <end position="56"/>
    </location>
</feature>
<feature type="transmembrane region" description="Helical" evidence="5">
    <location>
        <begin position="6"/>
        <end position="26"/>
    </location>
</feature>
<keyword evidence="2 5" id="KW-0812">Transmembrane</keyword>
<dbReference type="AlphaFoldDB" id="A0A839XYU6"/>